<feature type="non-terminal residue" evidence="2">
    <location>
        <position position="1"/>
    </location>
</feature>
<evidence type="ECO:0000313" key="2">
    <source>
        <dbReference type="EMBL" id="KAJ2925520.1"/>
    </source>
</evidence>
<evidence type="ECO:0000313" key="3">
    <source>
        <dbReference type="Proteomes" id="UP001140091"/>
    </source>
</evidence>
<gene>
    <name evidence="2" type="ORF">H1R20_g11574</name>
</gene>
<organism evidence="2 3">
    <name type="scientific">Candolleomyces eurysporus</name>
    <dbReference type="NCBI Taxonomy" id="2828524"/>
    <lineage>
        <taxon>Eukaryota</taxon>
        <taxon>Fungi</taxon>
        <taxon>Dikarya</taxon>
        <taxon>Basidiomycota</taxon>
        <taxon>Agaricomycotina</taxon>
        <taxon>Agaricomycetes</taxon>
        <taxon>Agaricomycetidae</taxon>
        <taxon>Agaricales</taxon>
        <taxon>Agaricineae</taxon>
        <taxon>Psathyrellaceae</taxon>
        <taxon>Candolleomyces</taxon>
    </lineage>
</organism>
<sequence>MRKTICYLHITDDKKVLWVLSSFKDFKHKQWIKLNRTELLKKTWDNFIDKFLTRWTEKHWDMNLSDKLCTFSQGSAHFYEWAQDFCAQASHLDGMPYAMDEKQVWVEISTLMDPHLCLHTKAATFTAIKEFNDWLDAVNNKYELYTADLAAMAEFLWTQQTQAPPPKKQKTNHAASGPSAAPVSGWVTFTLTNADANRVCCPVLTPEKRKLLENNNGCFKCRRFFVTHHPANCLKWPDASKYHTLTQTDVDCTHTDRASTVVPRRAR</sequence>
<dbReference type="EMBL" id="JANBPK010001163">
    <property type="protein sequence ID" value="KAJ2925520.1"/>
    <property type="molecule type" value="Genomic_DNA"/>
</dbReference>
<evidence type="ECO:0000256" key="1">
    <source>
        <dbReference type="SAM" id="MobiDB-lite"/>
    </source>
</evidence>
<dbReference type="OrthoDB" id="2369050at2759"/>
<dbReference type="AlphaFoldDB" id="A0A9W8MB42"/>
<name>A0A9W8MB42_9AGAR</name>
<proteinExistence type="predicted"/>
<accession>A0A9W8MB42</accession>
<keyword evidence="3" id="KW-1185">Reference proteome</keyword>
<protein>
    <submittedName>
        <fullName evidence="2">Uncharacterized protein</fullName>
    </submittedName>
</protein>
<dbReference type="Proteomes" id="UP001140091">
    <property type="component" value="Unassembled WGS sequence"/>
</dbReference>
<comment type="caution">
    <text evidence="2">The sequence shown here is derived from an EMBL/GenBank/DDBJ whole genome shotgun (WGS) entry which is preliminary data.</text>
</comment>
<feature type="region of interest" description="Disordered" evidence="1">
    <location>
        <begin position="161"/>
        <end position="180"/>
    </location>
</feature>
<reference evidence="2" key="1">
    <citation type="submission" date="2022-06" db="EMBL/GenBank/DDBJ databases">
        <title>Genome Sequence of Candolleomyces eurysporus.</title>
        <authorList>
            <person name="Buettner E."/>
        </authorList>
    </citation>
    <scope>NUCLEOTIDE SEQUENCE</scope>
    <source>
        <strain evidence="2">VTCC 930004</strain>
    </source>
</reference>